<comment type="caution">
    <text evidence="2">The sequence shown here is derived from an EMBL/GenBank/DDBJ whole genome shotgun (WGS) entry which is preliminary data.</text>
</comment>
<organism evidence="2 3">
    <name type="scientific">Candidatus Wallbacteria bacterium HGW-Wallbacteria-1</name>
    <dbReference type="NCBI Taxonomy" id="2013854"/>
    <lineage>
        <taxon>Bacteria</taxon>
        <taxon>Candidatus Walliibacteriota</taxon>
    </lineage>
</organism>
<reference evidence="2 3" key="1">
    <citation type="journal article" date="2017" name="ISME J.">
        <title>Potential for microbial H2 and metal transformations associated with novel bacteria and archaea in deep terrestrial subsurface sediments.</title>
        <authorList>
            <person name="Hernsdorf A.W."/>
            <person name="Amano Y."/>
            <person name="Miyakawa K."/>
            <person name="Ise K."/>
            <person name="Suzuki Y."/>
            <person name="Anantharaman K."/>
            <person name="Probst A."/>
            <person name="Burstein D."/>
            <person name="Thomas B.C."/>
            <person name="Banfield J.F."/>
        </authorList>
    </citation>
    <scope>NUCLEOTIDE SEQUENCE [LARGE SCALE GENOMIC DNA]</scope>
    <source>
        <strain evidence="2">HGW-Wallbacteria-1</strain>
    </source>
</reference>
<dbReference type="EMBL" id="PGXC01000007">
    <property type="protein sequence ID" value="PKK90212.1"/>
    <property type="molecule type" value="Genomic_DNA"/>
</dbReference>
<feature type="transmembrane region" description="Helical" evidence="1">
    <location>
        <begin position="141"/>
        <end position="166"/>
    </location>
</feature>
<evidence type="ECO:0000313" key="2">
    <source>
        <dbReference type="EMBL" id="PKK90212.1"/>
    </source>
</evidence>
<evidence type="ECO:0008006" key="4">
    <source>
        <dbReference type="Google" id="ProtNLM"/>
    </source>
</evidence>
<name>A0A2N1PPK3_9BACT</name>
<accession>A0A2N1PPK3</accession>
<evidence type="ECO:0000256" key="1">
    <source>
        <dbReference type="SAM" id="Phobius"/>
    </source>
</evidence>
<gene>
    <name evidence="2" type="ORF">CVV64_10820</name>
</gene>
<evidence type="ECO:0000313" key="3">
    <source>
        <dbReference type="Proteomes" id="UP000233256"/>
    </source>
</evidence>
<dbReference type="Proteomes" id="UP000233256">
    <property type="component" value="Unassembled WGS sequence"/>
</dbReference>
<sequence>MQCDHLDHYLFLKRENRLSLRGHEVLESHLESCENCRCWIHDDEAFRTLTQTGMDELIRLESVMMKNEPDLDQQWRVIEKRGLSVESDYGDMLREGMVVSLCLLGALLIMSSTGVSFFSGFSGLLTGQSAVSQGGGSHLGYVMASVLPGLVFRLILALTITAFGLMGRHQGA</sequence>
<proteinExistence type="predicted"/>
<keyword evidence="1" id="KW-1133">Transmembrane helix</keyword>
<keyword evidence="1" id="KW-0812">Transmembrane</keyword>
<protein>
    <recommendedName>
        <fullName evidence="4">Zinc-finger domain-containing protein</fullName>
    </recommendedName>
</protein>
<dbReference type="AlphaFoldDB" id="A0A2N1PPK3"/>
<keyword evidence="1" id="KW-0472">Membrane</keyword>
<feature type="transmembrane region" description="Helical" evidence="1">
    <location>
        <begin position="98"/>
        <end position="121"/>
    </location>
</feature>